<keyword evidence="2" id="KW-1185">Reference proteome</keyword>
<dbReference type="Pfam" id="PF07009">
    <property type="entry name" value="NusG_II"/>
    <property type="match status" value="1"/>
</dbReference>
<dbReference type="AlphaFoldDB" id="A0A4U7JH47"/>
<sequence>MKFFKKTDLIIIFGIFIVGLALWAIFTFSNSSKPAKAEIYYKSELVATIDLNSGVDKEFSIPQNKNVIFHLTKDGHICFEKSDCPDKICVRTGMLKNVGETAACLPNEIILKIVPLTTRGDDELDMIVG</sequence>
<protein>
    <submittedName>
        <fullName evidence="1">NusG domain II-containing protein</fullName>
    </submittedName>
</protein>
<gene>
    <name evidence="1" type="ORF">EHE19_014040</name>
</gene>
<evidence type="ECO:0000313" key="2">
    <source>
        <dbReference type="Proteomes" id="UP000306409"/>
    </source>
</evidence>
<dbReference type="EMBL" id="CP061336">
    <property type="protein sequence ID" value="QNU65997.1"/>
    <property type="molecule type" value="Genomic_DNA"/>
</dbReference>
<name>A0A4U7JH47_9FIRM</name>
<accession>A0A4U7JH47</accession>
<dbReference type="KEGG" id="rher:EHE19_014040"/>
<reference evidence="1 2" key="1">
    <citation type="submission" date="2020-09" db="EMBL/GenBank/DDBJ databases">
        <title>Characterization and genome sequencing of Ruminiclostridium sp. nov. MA18.</title>
        <authorList>
            <person name="Rettenmaier R."/>
            <person name="Kowollik M.-L."/>
            <person name="Liebl W."/>
            <person name="Zverlov V."/>
        </authorList>
    </citation>
    <scope>NUCLEOTIDE SEQUENCE [LARGE SCALE GENOMIC DNA]</scope>
    <source>
        <strain evidence="1 2">MA18</strain>
    </source>
</reference>
<dbReference type="OrthoDB" id="47603at2"/>
<dbReference type="Proteomes" id="UP000306409">
    <property type="component" value="Chromosome"/>
</dbReference>
<dbReference type="CDD" id="cd09846">
    <property type="entry name" value="DUF1312"/>
    <property type="match status" value="1"/>
</dbReference>
<organism evidence="1 2">
    <name type="scientific">Ruminiclostridium herbifermentans</name>
    <dbReference type="NCBI Taxonomy" id="2488810"/>
    <lineage>
        <taxon>Bacteria</taxon>
        <taxon>Bacillati</taxon>
        <taxon>Bacillota</taxon>
        <taxon>Clostridia</taxon>
        <taxon>Eubacteriales</taxon>
        <taxon>Oscillospiraceae</taxon>
        <taxon>Ruminiclostridium</taxon>
    </lineage>
</organism>
<proteinExistence type="predicted"/>
<evidence type="ECO:0000313" key="1">
    <source>
        <dbReference type="EMBL" id="QNU65997.1"/>
    </source>
</evidence>
<dbReference type="InterPro" id="IPR038690">
    <property type="entry name" value="NusG_2_sf"/>
</dbReference>
<dbReference type="Gene3D" id="2.60.320.10">
    <property type="entry name" value="N-utilization substance G protein NusG, insert domain"/>
    <property type="match status" value="1"/>
</dbReference>
<dbReference type="RefSeq" id="WP_137696745.1">
    <property type="nucleotide sequence ID" value="NZ_CP061336.1"/>
</dbReference>